<evidence type="ECO:0000256" key="1">
    <source>
        <dbReference type="SAM" id="MobiDB-lite"/>
    </source>
</evidence>
<protein>
    <submittedName>
        <fullName evidence="2">CDP-alcohol phosphatidyltransferase</fullName>
    </submittedName>
</protein>
<feature type="compositionally biased region" description="Basic and acidic residues" evidence="1">
    <location>
        <begin position="328"/>
        <end position="346"/>
    </location>
</feature>
<feature type="non-terminal residue" evidence="2">
    <location>
        <position position="362"/>
    </location>
</feature>
<sequence>ARLGAARPGLGPRRRGGRGALGRHRRARRPPAPAAARRPRLRRRPRRRPGAVAGRAAPPPRGRVAGGRAPASSESAEPSGRGAGSGTRRRRSRLRGVAPGGSGGFVRKLQQGAPQARLRLPDALGAGHPPRRGVADVRRLLQGRHRLRHQARVAAPRLPRGARLRRARRHAQHGDGGQLGAGVRGAVVVLARRLAAGARRRLDHDLPRHGGRQAGAGDADLHQVRQRLRPRHRPDPPALLVARLDRGAGRGRDAAGAPHGRGRGDLRRLRPATAAGGPVPVPARHAHPRLAALRQRLPAGDRAAQPEPGAADRGDPDRPPGPRHPRGGRLDRLRLRRAGGGDDPSHPRAPPGRPAALLAGGM</sequence>
<feature type="compositionally biased region" description="Basic and acidic residues" evidence="1">
    <location>
        <begin position="310"/>
        <end position="320"/>
    </location>
</feature>
<feature type="compositionally biased region" description="Low complexity" evidence="1">
    <location>
        <begin position="1"/>
        <end position="11"/>
    </location>
</feature>
<feature type="region of interest" description="Disordered" evidence="1">
    <location>
        <begin position="299"/>
        <end position="362"/>
    </location>
</feature>
<feature type="compositionally biased region" description="Basic residues" evidence="1">
    <location>
        <begin position="37"/>
        <end position="49"/>
    </location>
</feature>
<feature type="region of interest" description="Disordered" evidence="1">
    <location>
        <begin position="244"/>
        <end position="285"/>
    </location>
</feature>
<organism evidence="2">
    <name type="scientific">uncultured Acetobacteraceae bacterium</name>
    <dbReference type="NCBI Taxonomy" id="169975"/>
    <lineage>
        <taxon>Bacteria</taxon>
        <taxon>Pseudomonadati</taxon>
        <taxon>Pseudomonadota</taxon>
        <taxon>Alphaproteobacteria</taxon>
        <taxon>Acetobacterales</taxon>
        <taxon>Acetobacteraceae</taxon>
        <taxon>environmental samples</taxon>
    </lineage>
</organism>
<dbReference type="EMBL" id="CADCTG010000275">
    <property type="protein sequence ID" value="CAA9279040.1"/>
    <property type="molecule type" value="Genomic_DNA"/>
</dbReference>
<proteinExistence type="predicted"/>
<keyword evidence="2" id="KW-0808">Transferase</keyword>
<feature type="compositionally biased region" description="Basic residues" evidence="1">
    <location>
        <begin position="12"/>
        <end position="29"/>
    </location>
</feature>
<dbReference type="AlphaFoldDB" id="A0A6J4JJ78"/>
<feature type="compositionally biased region" description="Low complexity" evidence="1">
    <location>
        <begin position="50"/>
        <end position="80"/>
    </location>
</feature>
<accession>A0A6J4JJ78</accession>
<feature type="region of interest" description="Disordered" evidence="1">
    <location>
        <begin position="1"/>
        <end position="107"/>
    </location>
</feature>
<reference evidence="2" key="1">
    <citation type="submission" date="2020-02" db="EMBL/GenBank/DDBJ databases">
        <authorList>
            <person name="Meier V. D."/>
        </authorList>
    </citation>
    <scope>NUCLEOTIDE SEQUENCE</scope>
    <source>
        <strain evidence="2">AVDCRST_MAG08</strain>
    </source>
</reference>
<feature type="non-terminal residue" evidence="2">
    <location>
        <position position="1"/>
    </location>
</feature>
<evidence type="ECO:0000313" key="2">
    <source>
        <dbReference type="EMBL" id="CAA9279040.1"/>
    </source>
</evidence>
<feature type="compositionally biased region" description="Basic and acidic residues" evidence="1">
    <location>
        <begin position="244"/>
        <end position="253"/>
    </location>
</feature>
<gene>
    <name evidence="2" type="ORF">AVDCRST_MAG08-3636</name>
</gene>
<name>A0A6J4JJ78_9PROT</name>
<dbReference type="GO" id="GO:0016740">
    <property type="term" value="F:transferase activity"/>
    <property type="evidence" value="ECO:0007669"/>
    <property type="project" value="UniProtKB-KW"/>
</dbReference>